<dbReference type="InterPro" id="IPR029052">
    <property type="entry name" value="Metallo-depent_PP-like"/>
</dbReference>
<organism evidence="3 4">
    <name type="scientific">Sporolactobacillus mangiferae</name>
    <dbReference type="NCBI Taxonomy" id="2940498"/>
    <lineage>
        <taxon>Bacteria</taxon>
        <taxon>Bacillati</taxon>
        <taxon>Bacillota</taxon>
        <taxon>Bacilli</taxon>
        <taxon>Bacillales</taxon>
        <taxon>Sporolactobacillaceae</taxon>
        <taxon>Sporolactobacillus</taxon>
    </lineage>
</organism>
<dbReference type="PIRSF" id="PIRSF033091">
    <property type="entry name" value="Pesterase_YhaO"/>
    <property type="match status" value="1"/>
</dbReference>
<evidence type="ECO:0000259" key="2">
    <source>
        <dbReference type="Pfam" id="PF00149"/>
    </source>
</evidence>
<dbReference type="PANTHER" id="PTHR30337">
    <property type="entry name" value="COMPONENT OF ATP-DEPENDENT DSDNA EXONUCLEASE"/>
    <property type="match status" value="1"/>
</dbReference>
<sequence length="413" mass="47197">MVRFIHAADLHLDRPFDGLTQLPETIRQRAADSTFSALTRLIDAVLREDPDFLIISGDIFDNNHRSIKAQRLFVREMNRLRAASIPVYLVYGNHDHVNREWGHLRMPDHVHVFPEMPSVFSVTCADGQVVNLYGFSYHQRWIHEDRVLQYHKRGHADYHIAILHGEIRNESAEGHYAPFLIRELDESGFDYWALGHIHKRQQLPSSVPAWYPGNLQGLSFKTSELGAKGASLVELDHDGAQVQFLPTAELEWAQASLGFSGPVSADQLERALTSFKEKERMQHKGAFIRIDLSFADPGIPGFKVEEIVQELVDALNGDEEEMDDFIWLIPGAVTFRTSWDKQQVLSSPHFLGDLFRFIEKPGSVNQASDLLYMHRIGRNYLDPLNGEDQEEIRRKSEQLLADALIGQQLENNE</sequence>
<gene>
    <name evidence="3" type="ORF">M3N64_01900</name>
</gene>
<dbReference type="InterPro" id="IPR004843">
    <property type="entry name" value="Calcineurin-like_PHP"/>
</dbReference>
<accession>A0ABT0M764</accession>
<evidence type="ECO:0000256" key="1">
    <source>
        <dbReference type="ARBA" id="ARBA00022801"/>
    </source>
</evidence>
<evidence type="ECO:0000313" key="4">
    <source>
        <dbReference type="Proteomes" id="UP001203004"/>
    </source>
</evidence>
<dbReference type="InterPro" id="IPR050535">
    <property type="entry name" value="DNA_Repair-Maintenance_Comp"/>
</dbReference>
<dbReference type="InterPro" id="IPR014576">
    <property type="entry name" value="Pesterase_YhaO"/>
</dbReference>
<keyword evidence="4" id="KW-1185">Reference proteome</keyword>
<protein>
    <submittedName>
        <fullName evidence="3">DNA repair exonuclease</fullName>
    </submittedName>
</protein>
<evidence type="ECO:0000313" key="3">
    <source>
        <dbReference type="EMBL" id="MCL1630707.1"/>
    </source>
</evidence>
<dbReference type="SUPFAM" id="SSF56300">
    <property type="entry name" value="Metallo-dependent phosphatases"/>
    <property type="match status" value="1"/>
</dbReference>
<dbReference type="GO" id="GO:0004527">
    <property type="term" value="F:exonuclease activity"/>
    <property type="evidence" value="ECO:0007669"/>
    <property type="project" value="UniProtKB-KW"/>
</dbReference>
<keyword evidence="3" id="KW-0269">Exonuclease</keyword>
<proteinExistence type="predicted"/>
<dbReference type="EMBL" id="JAMAST010000001">
    <property type="protein sequence ID" value="MCL1630707.1"/>
    <property type="molecule type" value="Genomic_DNA"/>
</dbReference>
<keyword evidence="3" id="KW-0540">Nuclease</keyword>
<dbReference type="Pfam" id="PF00149">
    <property type="entry name" value="Metallophos"/>
    <property type="match status" value="1"/>
</dbReference>
<reference evidence="3 4" key="1">
    <citation type="submission" date="2022-05" db="EMBL/GenBank/DDBJ databases">
        <title>Sporolactobacillus sp nov CPB3-1, isolated from tree bark (Mangifera indica L.).</title>
        <authorList>
            <person name="Phuengjayaem S."/>
            <person name="Tanasupawat S."/>
        </authorList>
    </citation>
    <scope>NUCLEOTIDE SEQUENCE [LARGE SCALE GENOMIC DNA]</scope>
    <source>
        <strain evidence="3 4">CPB3-1</strain>
    </source>
</reference>
<dbReference type="PANTHER" id="PTHR30337:SF7">
    <property type="entry name" value="PHOSPHOESTERASE"/>
    <property type="match status" value="1"/>
</dbReference>
<dbReference type="Proteomes" id="UP001203004">
    <property type="component" value="Unassembled WGS sequence"/>
</dbReference>
<keyword evidence="1" id="KW-0378">Hydrolase</keyword>
<name>A0ABT0M764_9BACL</name>
<dbReference type="CDD" id="cd00840">
    <property type="entry name" value="MPP_Mre11_N"/>
    <property type="match status" value="1"/>
</dbReference>
<dbReference type="InterPro" id="IPR041796">
    <property type="entry name" value="Mre11_N"/>
</dbReference>
<feature type="domain" description="Calcineurin-like phosphoesterase" evidence="2">
    <location>
        <begin position="3"/>
        <end position="199"/>
    </location>
</feature>
<dbReference type="Gene3D" id="3.60.21.10">
    <property type="match status" value="1"/>
</dbReference>
<comment type="caution">
    <text evidence="3">The sequence shown here is derived from an EMBL/GenBank/DDBJ whole genome shotgun (WGS) entry which is preliminary data.</text>
</comment>
<dbReference type="RefSeq" id="WP_249096492.1">
    <property type="nucleotide sequence ID" value="NZ_JAMAST010000001.1"/>
</dbReference>